<dbReference type="GO" id="GO:0000422">
    <property type="term" value="P:autophagy of mitochondrion"/>
    <property type="evidence" value="ECO:0007669"/>
    <property type="project" value="TreeGrafter"/>
</dbReference>
<dbReference type="Gene3D" id="3.30.1460.50">
    <property type="match status" value="1"/>
</dbReference>
<keyword evidence="6" id="KW-0072">Autophagy</keyword>
<dbReference type="GO" id="GO:0032446">
    <property type="term" value="P:protein modification by small protein conjugation"/>
    <property type="evidence" value="ECO:0007669"/>
    <property type="project" value="TreeGrafter"/>
</dbReference>
<evidence type="ECO:0000256" key="2">
    <source>
        <dbReference type="ARBA" id="ARBA00021099"/>
    </source>
</evidence>
<dbReference type="PANTHER" id="PTHR14957">
    <property type="entry name" value="UBIQUITIN-LIKE-CONJUGATING ENZYME ATG10"/>
    <property type="match status" value="1"/>
</dbReference>
<keyword evidence="3" id="KW-0808">Transferase</keyword>
<evidence type="ECO:0000256" key="5">
    <source>
        <dbReference type="ARBA" id="ARBA00022927"/>
    </source>
</evidence>
<evidence type="ECO:0000256" key="7">
    <source>
        <dbReference type="ARBA" id="ARBA00029833"/>
    </source>
</evidence>
<organism evidence="8 9">
    <name type="scientific">Microdochium bolleyi</name>
    <dbReference type="NCBI Taxonomy" id="196109"/>
    <lineage>
        <taxon>Eukaryota</taxon>
        <taxon>Fungi</taxon>
        <taxon>Dikarya</taxon>
        <taxon>Ascomycota</taxon>
        <taxon>Pezizomycotina</taxon>
        <taxon>Sordariomycetes</taxon>
        <taxon>Xylariomycetidae</taxon>
        <taxon>Xylariales</taxon>
        <taxon>Microdochiaceae</taxon>
        <taxon>Microdochium</taxon>
    </lineage>
</organism>
<evidence type="ECO:0000313" key="8">
    <source>
        <dbReference type="EMBL" id="KXJ92186.1"/>
    </source>
</evidence>
<protein>
    <recommendedName>
        <fullName evidence="2">Ubiquitin-like-conjugating enzyme ATG10</fullName>
    </recommendedName>
    <alternativeName>
        <fullName evidence="7">Autophagy-related protein 10</fullName>
    </alternativeName>
</protein>
<dbReference type="STRING" id="196109.A0A136J5E1"/>
<evidence type="ECO:0000256" key="1">
    <source>
        <dbReference type="ARBA" id="ARBA00005696"/>
    </source>
</evidence>
<dbReference type="OrthoDB" id="4089664at2759"/>
<keyword evidence="9" id="KW-1185">Reference proteome</keyword>
<dbReference type="InParanoid" id="A0A136J5E1"/>
<sequence length="249" mass="27650">MDQAAHHRATYEAYPHLTPDEFAEACHHLDSRYCRATLGALRRSWRLHVRTALNLTSFSVGSDTATYLQITRPLGSSSTADDDDLVSSLGTFSFGELDEQDAVSADDRMLEMDEADEAVLPRQPSSTASSHGYVNYEIHYHPTYRAPCLWFSLNDLPAHESAFDIDTVFRRLVPDEYKDSLRRVGSIGGISADHHPLTGVPSFFVHPCLLGDAMDGFSCPKEDYLMVWLGLVGGCVGLWVPKEMALIPN</sequence>
<dbReference type="InterPro" id="IPR007135">
    <property type="entry name" value="Atg3/Atg10"/>
</dbReference>
<evidence type="ECO:0000256" key="4">
    <source>
        <dbReference type="ARBA" id="ARBA00022786"/>
    </source>
</evidence>
<keyword evidence="5" id="KW-0653">Protein transport</keyword>
<evidence type="ECO:0000256" key="3">
    <source>
        <dbReference type="ARBA" id="ARBA00022679"/>
    </source>
</evidence>
<dbReference type="EMBL" id="KQ964249">
    <property type="protein sequence ID" value="KXJ92186.1"/>
    <property type="molecule type" value="Genomic_DNA"/>
</dbReference>
<dbReference type="GO" id="GO:0005829">
    <property type="term" value="C:cytosol"/>
    <property type="evidence" value="ECO:0007669"/>
    <property type="project" value="TreeGrafter"/>
</dbReference>
<dbReference type="AlphaFoldDB" id="A0A136J5E1"/>
<comment type="similarity">
    <text evidence="1">Belongs to the ATG10 family.</text>
</comment>
<proteinExistence type="inferred from homology"/>
<evidence type="ECO:0000313" key="9">
    <source>
        <dbReference type="Proteomes" id="UP000070501"/>
    </source>
</evidence>
<reference evidence="9" key="1">
    <citation type="submission" date="2016-02" db="EMBL/GenBank/DDBJ databases">
        <title>Draft genome sequence of Microdochium bolleyi, a fungal endophyte of beachgrass.</title>
        <authorList>
            <consortium name="DOE Joint Genome Institute"/>
            <person name="David A.S."/>
            <person name="May G."/>
            <person name="Haridas S."/>
            <person name="Lim J."/>
            <person name="Wang M."/>
            <person name="Labutti K."/>
            <person name="Lipzen A."/>
            <person name="Barry K."/>
            <person name="Grigoriev I.V."/>
        </authorList>
    </citation>
    <scope>NUCLEOTIDE SEQUENCE [LARGE SCALE GENOMIC DNA]</scope>
    <source>
        <strain evidence="9">J235TASD1</strain>
    </source>
</reference>
<dbReference type="GO" id="GO:0000045">
    <property type="term" value="P:autophagosome assembly"/>
    <property type="evidence" value="ECO:0007669"/>
    <property type="project" value="TreeGrafter"/>
</dbReference>
<keyword evidence="5" id="KW-0813">Transport</keyword>
<name>A0A136J5E1_9PEZI</name>
<keyword evidence="4" id="KW-0833">Ubl conjugation pathway</keyword>
<dbReference type="Proteomes" id="UP000070501">
    <property type="component" value="Unassembled WGS sequence"/>
</dbReference>
<evidence type="ECO:0000256" key="6">
    <source>
        <dbReference type="ARBA" id="ARBA00023006"/>
    </source>
</evidence>
<gene>
    <name evidence="8" type="ORF">Micbo1qcDRAFT_233487</name>
</gene>
<dbReference type="GO" id="GO:0015031">
    <property type="term" value="P:protein transport"/>
    <property type="evidence" value="ECO:0007669"/>
    <property type="project" value="UniProtKB-KW"/>
</dbReference>
<dbReference type="GO" id="GO:0061651">
    <property type="term" value="F:Atg12 conjugating enzyme activity"/>
    <property type="evidence" value="ECO:0007669"/>
    <property type="project" value="TreeGrafter"/>
</dbReference>
<dbReference type="Pfam" id="PF03987">
    <property type="entry name" value="Autophagy_act_C"/>
    <property type="match status" value="1"/>
</dbReference>
<accession>A0A136J5E1</accession>
<dbReference type="PANTHER" id="PTHR14957:SF1">
    <property type="entry name" value="UBIQUITIN-LIKE-CONJUGATING ENZYME ATG10"/>
    <property type="match status" value="1"/>
</dbReference>